<evidence type="ECO:0000313" key="12">
    <source>
        <dbReference type="Proteomes" id="UP000193427"/>
    </source>
</evidence>
<dbReference type="CDD" id="cd00342">
    <property type="entry name" value="gram_neg_porins"/>
    <property type="match status" value="1"/>
</dbReference>
<dbReference type="Pfam" id="PF13609">
    <property type="entry name" value="Porin_4"/>
    <property type="match status" value="1"/>
</dbReference>
<dbReference type="PRINTS" id="PR00184">
    <property type="entry name" value="NEISSPPORIN"/>
</dbReference>
<keyword evidence="3" id="KW-0813">Transport</keyword>
<gene>
    <name evidence="11" type="ORF">A4W93_09575</name>
</gene>
<comment type="subcellular location">
    <subcellularLocation>
        <location evidence="1">Cell outer membrane</location>
        <topology evidence="1">Multi-pass membrane protein</topology>
    </subcellularLocation>
</comment>
<proteinExistence type="predicted"/>
<reference evidence="11 12" key="1">
    <citation type="submission" date="2016-04" db="EMBL/GenBank/DDBJ databases">
        <title>Complete genome sequence of natural rubber-degrading, novel Gram-negative bacterium, Rhizobacter gummiphilus strain NS21.</title>
        <authorList>
            <person name="Tabata M."/>
            <person name="Kasai D."/>
            <person name="Fukuda M."/>
        </authorList>
    </citation>
    <scope>NUCLEOTIDE SEQUENCE [LARGE SCALE GENOMIC DNA]</scope>
    <source>
        <strain evidence="11 12">NS21</strain>
    </source>
</reference>
<evidence type="ECO:0000256" key="4">
    <source>
        <dbReference type="ARBA" id="ARBA00022452"/>
    </source>
</evidence>
<name>A0A1W6L7J3_9BURK</name>
<dbReference type="GO" id="GO:0034220">
    <property type="term" value="P:monoatomic ion transmembrane transport"/>
    <property type="evidence" value="ECO:0007669"/>
    <property type="project" value="InterPro"/>
</dbReference>
<dbReference type="InterPro" id="IPR001702">
    <property type="entry name" value="Porin_Gram-ve"/>
</dbReference>
<dbReference type="InterPro" id="IPR050298">
    <property type="entry name" value="Gram-neg_bact_OMP"/>
</dbReference>
<comment type="subunit">
    <text evidence="2">Homotrimer.</text>
</comment>
<dbReference type="RefSeq" id="WP_085750407.1">
    <property type="nucleotide sequence ID" value="NZ_BSPR01000016.1"/>
</dbReference>
<dbReference type="KEGG" id="rgu:A4W93_09575"/>
<protein>
    <submittedName>
        <fullName evidence="11">Uncharacterized protein</fullName>
    </submittedName>
</protein>
<dbReference type="InterPro" id="IPR033900">
    <property type="entry name" value="Gram_neg_porin_domain"/>
</dbReference>
<evidence type="ECO:0000256" key="3">
    <source>
        <dbReference type="ARBA" id="ARBA00022448"/>
    </source>
</evidence>
<dbReference type="GO" id="GO:0046930">
    <property type="term" value="C:pore complex"/>
    <property type="evidence" value="ECO:0007669"/>
    <property type="project" value="UniProtKB-KW"/>
</dbReference>
<dbReference type="SUPFAM" id="SSF56935">
    <property type="entry name" value="Porins"/>
    <property type="match status" value="1"/>
</dbReference>
<evidence type="ECO:0000256" key="2">
    <source>
        <dbReference type="ARBA" id="ARBA00011233"/>
    </source>
</evidence>
<evidence type="ECO:0000256" key="5">
    <source>
        <dbReference type="ARBA" id="ARBA00022692"/>
    </source>
</evidence>
<dbReference type="PANTHER" id="PTHR34501:SF9">
    <property type="entry name" value="MAJOR OUTER MEMBRANE PROTEIN P.IA"/>
    <property type="match status" value="1"/>
</dbReference>
<keyword evidence="7" id="KW-0406">Ion transport</keyword>
<accession>A0A1W6L7J3</accession>
<keyword evidence="6" id="KW-0732">Signal</keyword>
<dbReference type="PANTHER" id="PTHR34501">
    <property type="entry name" value="PROTEIN YDDL-RELATED"/>
    <property type="match status" value="1"/>
</dbReference>
<evidence type="ECO:0000256" key="7">
    <source>
        <dbReference type="ARBA" id="ARBA00023065"/>
    </source>
</evidence>
<dbReference type="PRINTS" id="PR00182">
    <property type="entry name" value="ECOLNEIPORIN"/>
</dbReference>
<keyword evidence="9" id="KW-0472">Membrane</keyword>
<keyword evidence="10" id="KW-0998">Cell outer membrane</keyword>
<dbReference type="Gene3D" id="2.40.160.10">
    <property type="entry name" value="Porin"/>
    <property type="match status" value="1"/>
</dbReference>
<evidence type="ECO:0000256" key="8">
    <source>
        <dbReference type="ARBA" id="ARBA00023114"/>
    </source>
</evidence>
<dbReference type="Proteomes" id="UP000193427">
    <property type="component" value="Chromosome"/>
</dbReference>
<dbReference type="EMBL" id="CP015118">
    <property type="protein sequence ID" value="ARN20140.1"/>
    <property type="molecule type" value="Genomic_DNA"/>
</dbReference>
<evidence type="ECO:0000256" key="6">
    <source>
        <dbReference type="ARBA" id="ARBA00022729"/>
    </source>
</evidence>
<dbReference type="GO" id="GO:0015288">
    <property type="term" value="F:porin activity"/>
    <property type="evidence" value="ECO:0007669"/>
    <property type="project" value="UniProtKB-KW"/>
</dbReference>
<keyword evidence="5" id="KW-0812">Transmembrane</keyword>
<keyword evidence="4" id="KW-1134">Transmembrane beta strand</keyword>
<dbReference type="GO" id="GO:0009279">
    <property type="term" value="C:cell outer membrane"/>
    <property type="evidence" value="ECO:0007669"/>
    <property type="project" value="UniProtKB-SubCell"/>
</dbReference>
<keyword evidence="8" id="KW-0626">Porin</keyword>
<dbReference type="OrthoDB" id="8520696at2"/>
<dbReference type="STRING" id="946333.A4W93_09575"/>
<dbReference type="AlphaFoldDB" id="A0A1W6L7J3"/>
<evidence type="ECO:0000313" key="11">
    <source>
        <dbReference type="EMBL" id="ARN20140.1"/>
    </source>
</evidence>
<organism evidence="11 12">
    <name type="scientific">Piscinibacter gummiphilus</name>
    <dbReference type="NCBI Taxonomy" id="946333"/>
    <lineage>
        <taxon>Bacteria</taxon>
        <taxon>Pseudomonadati</taxon>
        <taxon>Pseudomonadota</taxon>
        <taxon>Betaproteobacteria</taxon>
        <taxon>Burkholderiales</taxon>
        <taxon>Sphaerotilaceae</taxon>
        <taxon>Piscinibacter</taxon>
    </lineage>
</organism>
<evidence type="ECO:0000256" key="9">
    <source>
        <dbReference type="ARBA" id="ARBA00023136"/>
    </source>
</evidence>
<dbReference type="InterPro" id="IPR023614">
    <property type="entry name" value="Porin_dom_sf"/>
</dbReference>
<evidence type="ECO:0000256" key="10">
    <source>
        <dbReference type="ARBA" id="ARBA00023237"/>
    </source>
</evidence>
<sequence length="362" mass="38002">MKFTPLALGTIALAASLSAGAQTTEPSNSSVTIYGVVDAYVQSAHGAVTENRVQSGGLNGSRIGFRGNEDLGGGLKALFVLESGINLDDGTNGQNAFWGRQAFVGLGSQYGTLTLGRQYGSIYTLSNDFSTFGNTNVGPSTAVIGGFGGYEPVRGGTTTSATGNGGPARINNSIKFETASYAGFRGGLTYGAGEVAGATTDNRIADVYARYTQGPFDAMVSYVDDKGDASGLQVRTTSGAAAYTFGPARLTAGIISVDDRTVDNADGRGYWVGGDYRFGQHLVRTQYLENKARNVDVGKTKAFGVGYQYDLSKRTAVYTSLTQFDNEGASYANRWNGSVPNGLMTADDRDVTEFVAGIRHSF</sequence>
<evidence type="ECO:0000256" key="1">
    <source>
        <dbReference type="ARBA" id="ARBA00004571"/>
    </source>
</evidence>
<dbReference type="InterPro" id="IPR002299">
    <property type="entry name" value="Porin_Neis"/>
</dbReference>
<keyword evidence="12" id="KW-1185">Reference proteome</keyword>